<feature type="transmembrane region" description="Helical" evidence="1">
    <location>
        <begin position="377"/>
        <end position="395"/>
    </location>
</feature>
<keyword evidence="1" id="KW-0472">Membrane</keyword>
<feature type="transmembrane region" description="Helical" evidence="1">
    <location>
        <begin position="242"/>
        <end position="263"/>
    </location>
</feature>
<accession>A0A7Y9JLZ2</accession>
<evidence type="ECO:0000256" key="1">
    <source>
        <dbReference type="SAM" id="Phobius"/>
    </source>
</evidence>
<organism evidence="2 3">
    <name type="scientific">Microbacterium pseudoresistens</name>
    <dbReference type="NCBI Taxonomy" id="640634"/>
    <lineage>
        <taxon>Bacteria</taxon>
        <taxon>Bacillati</taxon>
        <taxon>Actinomycetota</taxon>
        <taxon>Actinomycetes</taxon>
        <taxon>Micrococcales</taxon>
        <taxon>Microbacteriaceae</taxon>
        <taxon>Microbacterium</taxon>
    </lineage>
</organism>
<dbReference type="RefSeq" id="WP_179430964.1">
    <property type="nucleotide sequence ID" value="NZ_BAABLC010000005.1"/>
</dbReference>
<keyword evidence="1" id="KW-0812">Transmembrane</keyword>
<evidence type="ECO:0000313" key="2">
    <source>
        <dbReference type="EMBL" id="NYD53436.1"/>
    </source>
</evidence>
<feature type="transmembrane region" description="Helical" evidence="1">
    <location>
        <begin position="301"/>
        <end position="321"/>
    </location>
</feature>
<feature type="transmembrane region" description="Helical" evidence="1">
    <location>
        <begin position="113"/>
        <end position="133"/>
    </location>
</feature>
<keyword evidence="1" id="KW-1133">Transmembrane helix</keyword>
<feature type="transmembrane region" description="Helical" evidence="1">
    <location>
        <begin position="80"/>
        <end position="101"/>
    </location>
</feature>
<evidence type="ECO:0000313" key="3">
    <source>
        <dbReference type="Proteomes" id="UP000552045"/>
    </source>
</evidence>
<keyword evidence="3" id="KW-1185">Reference proteome</keyword>
<dbReference type="Pfam" id="PF19877">
    <property type="entry name" value="DUF6350"/>
    <property type="match status" value="1"/>
</dbReference>
<proteinExistence type="predicted"/>
<dbReference type="Proteomes" id="UP000552045">
    <property type="component" value="Unassembled WGS sequence"/>
</dbReference>
<reference evidence="2 3" key="1">
    <citation type="submission" date="2020-07" db="EMBL/GenBank/DDBJ databases">
        <title>Sequencing the genomes of 1000 actinobacteria strains.</title>
        <authorList>
            <person name="Klenk H.-P."/>
        </authorList>
    </citation>
    <scope>NUCLEOTIDE SEQUENCE [LARGE SCALE GENOMIC DNA]</scope>
    <source>
        <strain evidence="2 3">DSM 22185</strain>
    </source>
</reference>
<gene>
    <name evidence="2" type="ORF">BKA02_000491</name>
</gene>
<feature type="transmembrane region" description="Helical" evidence="1">
    <location>
        <begin position="199"/>
        <end position="221"/>
    </location>
</feature>
<sequence>MQRLLIVILAAVDAVVAAAVGLGALLAPLTVLWTLAFGLSADWGALWPTTATLWQFGHAVPMDVTIPDAVLRSAGIAPDAATFTLSVFPLAFLVFTALFAARSGHRAAHAGAWIPGVASGTVVFAVIATAVVLTGRLDLATTPWVLGIAAPALAYLCGAGAGAVITAWVEGDGGIVDALHDRVDGWGRWHGVVPDALRGASAALVGLLGSSAAAVALAALLRGGEMVSLFESLRVDALGTTVISLGQLGYLPTLVVWALSWIAGPGFSLGTGTAISPAGTELGVVPGIPVLGLLPETSSPWMLVVVLAPIAAGALAGWIVRSRIVSEGRESGYGPRTVTAVTIAALAGAGAAMLAALASGSLGPGRLAVAGPDPGPVALAVGVEVLIGAAILLLAPLHRTEFDAVAPPRHEDSAPVDAPLD</sequence>
<feature type="transmembrane region" description="Helical" evidence="1">
    <location>
        <begin position="145"/>
        <end position="169"/>
    </location>
</feature>
<dbReference type="EMBL" id="JACCBH010000001">
    <property type="protein sequence ID" value="NYD53436.1"/>
    <property type="molecule type" value="Genomic_DNA"/>
</dbReference>
<protein>
    <submittedName>
        <fullName evidence="2">Uncharacterized protein</fullName>
    </submittedName>
</protein>
<name>A0A7Y9JLZ2_9MICO</name>
<dbReference type="AlphaFoldDB" id="A0A7Y9JLZ2"/>
<feature type="transmembrane region" description="Helical" evidence="1">
    <location>
        <begin position="333"/>
        <end position="357"/>
    </location>
</feature>
<comment type="caution">
    <text evidence="2">The sequence shown here is derived from an EMBL/GenBank/DDBJ whole genome shotgun (WGS) entry which is preliminary data.</text>
</comment>
<dbReference type="InterPro" id="IPR045931">
    <property type="entry name" value="DUF6350"/>
</dbReference>